<feature type="transmembrane region" description="Helical" evidence="1">
    <location>
        <begin position="55"/>
        <end position="76"/>
    </location>
</feature>
<keyword evidence="3" id="KW-1185">Reference proteome</keyword>
<feature type="transmembrane region" description="Helical" evidence="1">
    <location>
        <begin position="83"/>
        <end position="103"/>
    </location>
</feature>
<reference evidence="2" key="2">
    <citation type="submission" date="2020-09" db="EMBL/GenBank/DDBJ databases">
        <authorList>
            <person name="Sun Q."/>
            <person name="Zhou Y."/>
        </authorList>
    </citation>
    <scope>NUCLEOTIDE SEQUENCE</scope>
    <source>
        <strain evidence="2">CGMCC 4.7679</strain>
    </source>
</reference>
<dbReference type="EMBL" id="BNAV01000002">
    <property type="protein sequence ID" value="GHF45794.1"/>
    <property type="molecule type" value="Genomic_DNA"/>
</dbReference>
<dbReference type="RefSeq" id="WP_145934077.1">
    <property type="nucleotide sequence ID" value="NZ_BNAV01000002.1"/>
</dbReference>
<proteinExistence type="predicted"/>
<keyword evidence="1" id="KW-1133">Transmembrane helix</keyword>
<dbReference type="AlphaFoldDB" id="A0A8H9IUT2"/>
<gene>
    <name evidence="2" type="ORF">GCM10017566_18550</name>
</gene>
<sequence>MTNPYGHPDAERRPNGVTAILAGLVGLGLAGVLGYLPATWFVDYGIDDLPEPTKIVLGLYFGAALLLLAGALVTLFRAFAGGVLLLLGALGAIGAVVTEPLLLFPGYFTQFFRAMFQLTPDQAFVRVAAAVGGPVVLVLCALPRTFRYLRYRPGDHPQPGNW</sequence>
<protein>
    <submittedName>
        <fullName evidence="2">Uncharacterized protein</fullName>
    </submittedName>
</protein>
<evidence type="ECO:0000313" key="3">
    <source>
        <dbReference type="Proteomes" id="UP000658656"/>
    </source>
</evidence>
<dbReference type="Proteomes" id="UP000658656">
    <property type="component" value="Unassembled WGS sequence"/>
</dbReference>
<feature type="transmembrane region" description="Helical" evidence="1">
    <location>
        <begin position="123"/>
        <end position="142"/>
    </location>
</feature>
<organism evidence="2 3">
    <name type="scientific">Amycolatopsis bartoniae</name>
    <dbReference type="NCBI Taxonomy" id="941986"/>
    <lineage>
        <taxon>Bacteria</taxon>
        <taxon>Bacillati</taxon>
        <taxon>Actinomycetota</taxon>
        <taxon>Actinomycetes</taxon>
        <taxon>Pseudonocardiales</taxon>
        <taxon>Pseudonocardiaceae</taxon>
        <taxon>Amycolatopsis</taxon>
    </lineage>
</organism>
<evidence type="ECO:0000256" key="1">
    <source>
        <dbReference type="SAM" id="Phobius"/>
    </source>
</evidence>
<name>A0A8H9IUT2_9PSEU</name>
<reference evidence="2" key="1">
    <citation type="journal article" date="2014" name="Int. J. Syst. Evol. Microbiol.">
        <title>Complete genome sequence of Corynebacterium casei LMG S-19264T (=DSM 44701T), isolated from a smear-ripened cheese.</title>
        <authorList>
            <consortium name="US DOE Joint Genome Institute (JGI-PGF)"/>
            <person name="Walter F."/>
            <person name="Albersmeier A."/>
            <person name="Kalinowski J."/>
            <person name="Ruckert C."/>
        </authorList>
    </citation>
    <scope>NUCLEOTIDE SEQUENCE</scope>
    <source>
        <strain evidence="2">CGMCC 4.7679</strain>
    </source>
</reference>
<comment type="caution">
    <text evidence="2">The sequence shown here is derived from an EMBL/GenBank/DDBJ whole genome shotgun (WGS) entry which is preliminary data.</text>
</comment>
<feature type="transmembrane region" description="Helical" evidence="1">
    <location>
        <begin position="16"/>
        <end position="35"/>
    </location>
</feature>
<keyword evidence="1" id="KW-0472">Membrane</keyword>
<evidence type="ECO:0000313" key="2">
    <source>
        <dbReference type="EMBL" id="GHF45794.1"/>
    </source>
</evidence>
<accession>A0A8H9IUT2</accession>
<keyword evidence="1" id="KW-0812">Transmembrane</keyword>